<feature type="DNA-binding region" description="H-T-H motif" evidence="5">
    <location>
        <begin position="31"/>
        <end position="50"/>
    </location>
</feature>
<dbReference type="Proteomes" id="UP000647017">
    <property type="component" value="Unassembled WGS sequence"/>
</dbReference>
<dbReference type="SUPFAM" id="SSF48498">
    <property type="entry name" value="Tetracyclin repressor-like, C-terminal domain"/>
    <property type="match status" value="1"/>
</dbReference>
<evidence type="ECO:0000313" key="8">
    <source>
        <dbReference type="Proteomes" id="UP000647017"/>
    </source>
</evidence>
<protein>
    <recommendedName>
        <fullName evidence="6">HTH tetR-type domain-containing protein</fullName>
    </recommendedName>
</protein>
<dbReference type="InterPro" id="IPR036271">
    <property type="entry name" value="Tet_transcr_reg_TetR-rel_C_sf"/>
</dbReference>
<sequence>MPRVADHDERRALIARTFRRHLVERGLQATTFARVAAAAGVSVGLIQHYFGSRDELLRFVYVEALGRRDDRIAAHIAEGEVAERPIREIITTAVVELLPLDEIRVEEFHVTQNLTTQALHDRAIAEMAARAQADLHLRASIAVRNGKRCGEVDAGVDVDTAAARILATTYGLAASLILVGPDDPARRREHVDAVIEPVLAGTFTGRCRHYARP</sequence>
<evidence type="ECO:0000256" key="1">
    <source>
        <dbReference type="ARBA" id="ARBA00022491"/>
    </source>
</evidence>
<keyword evidence="8" id="KW-1185">Reference proteome</keyword>
<organism evidence="7 8">
    <name type="scientific">Micromonospora andamanensis</name>
    <dbReference type="NCBI Taxonomy" id="1287068"/>
    <lineage>
        <taxon>Bacteria</taxon>
        <taxon>Bacillati</taxon>
        <taxon>Actinomycetota</taxon>
        <taxon>Actinomycetes</taxon>
        <taxon>Micromonosporales</taxon>
        <taxon>Micromonosporaceae</taxon>
        <taxon>Micromonospora</taxon>
    </lineage>
</organism>
<dbReference type="InterPro" id="IPR050109">
    <property type="entry name" value="HTH-type_TetR-like_transc_reg"/>
</dbReference>
<keyword evidence="2" id="KW-0805">Transcription regulation</keyword>
<evidence type="ECO:0000256" key="3">
    <source>
        <dbReference type="ARBA" id="ARBA00023125"/>
    </source>
</evidence>
<dbReference type="PANTHER" id="PTHR30055:SF234">
    <property type="entry name" value="HTH-TYPE TRANSCRIPTIONAL REGULATOR BETI"/>
    <property type="match status" value="1"/>
</dbReference>
<evidence type="ECO:0000313" key="7">
    <source>
        <dbReference type="EMBL" id="GIJ09726.1"/>
    </source>
</evidence>
<dbReference type="Pfam" id="PF00440">
    <property type="entry name" value="TetR_N"/>
    <property type="match status" value="1"/>
</dbReference>
<dbReference type="RefSeq" id="WP_204007105.1">
    <property type="nucleotide sequence ID" value="NZ_BOOZ01000014.1"/>
</dbReference>
<feature type="domain" description="HTH tetR-type" evidence="6">
    <location>
        <begin position="8"/>
        <end position="68"/>
    </location>
</feature>
<keyword evidence="1" id="KW-0678">Repressor</keyword>
<dbReference type="InterPro" id="IPR001647">
    <property type="entry name" value="HTH_TetR"/>
</dbReference>
<evidence type="ECO:0000256" key="4">
    <source>
        <dbReference type="ARBA" id="ARBA00023163"/>
    </source>
</evidence>
<evidence type="ECO:0000256" key="5">
    <source>
        <dbReference type="PROSITE-ProRule" id="PRU00335"/>
    </source>
</evidence>
<dbReference type="Pfam" id="PF13977">
    <property type="entry name" value="TetR_C_6"/>
    <property type="match status" value="1"/>
</dbReference>
<dbReference type="EMBL" id="BOOZ01000014">
    <property type="protein sequence ID" value="GIJ09726.1"/>
    <property type="molecule type" value="Genomic_DNA"/>
</dbReference>
<reference evidence="7 8" key="1">
    <citation type="submission" date="2021-01" db="EMBL/GenBank/DDBJ databases">
        <title>Whole genome shotgun sequence of Verrucosispora andamanensis NBRC 109075.</title>
        <authorList>
            <person name="Komaki H."/>
            <person name="Tamura T."/>
        </authorList>
    </citation>
    <scope>NUCLEOTIDE SEQUENCE [LARGE SCALE GENOMIC DNA]</scope>
    <source>
        <strain evidence="7 8">NBRC 109075</strain>
    </source>
</reference>
<dbReference type="PROSITE" id="PS50977">
    <property type="entry name" value="HTH_TETR_2"/>
    <property type="match status" value="1"/>
</dbReference>
<evidence type="ECO:0000259" key="6">
    <source>
        <dbReference type="PROSITE" id="PS50977"/>
    </source>
</evidence>
<dbReference type="InterPro" id="IPR009057">
    <property type="entry name" value="Homeodomain-like_sf"/>
</dbReference>
<gene>
    <name evidence="7" type="ORF">Van01_29400</name>
</gene>
<comment type="caution">
    <text evidence="7">The sequence shown here is derived from an EMBL/GenBank/DDBJ whole genome shotgun (WGS) entry which is preliminary data.</text>
</comment>
<evidence type="ECO:0000256" key="2">
    <source>
        <dbReference type="ARBA" id="ARBA00023015"/>
    </source>
</evidence>
<keyword evidence="4" id="KW-0804">Transcription</keyword>
<dbReference type="SUPFAM" id="SSF46689">
    <property type="entry name" value="Homeodomain-like"/>
    <property type="match status" value="1"/>
</dbReference>
<dbReference type="InterPro" id="IPR039538">
    <property type="entry name" value="BetI_C"/>
</dbReference>
<keyword evidence="3 5" id="KW-0238">DNA-binding</keyword>
<dbReference type="Gene3D" id="1.10.357.10">
    <property type="entry name" value="Tetracycline Repressor, domain 2"/>
    <property type="match status" value="1"/>
</dbReference>
<dbReference type="PANTHER" id="PTHR30055">
    <property type="entry name" value="HTH-TYPE TRANSCRIPTIONAL REGULATOR RUTR"/>
    <property type="match status" value="1"/>
</dbReference>
<name>A0ABQ4HW34_9ACTN</name>
<proteinExistence type="predicted"/>
<accession>A0ABQ4HW34</accession>